<dbReference type="RefSeq" id="WP_057891453.1">
    <property type="nucleotide sequence ID" value="NZ_AZFV01000006.1"/>
</dbReference>
<proteinExistence type="predicted"/>
<keyword evidence="2" id="KW-1185">Reference proteome</keyword>
<comment type="caution">
    <text evidence="1">The sequence shown here is derived from an EMBL/GenBank/DDBJ whole genome shotgun (WGS) entry which is preliminary data.</text>
</comment>
<name>A0A0R1WRU4_9LACO</name>
<organism evidence="1 2">
    <name type="scientific">Companilactobacillus nantensis DSM 16982</name>
    <dbReference type="NCBI Taxonomy" id="1423774"/>
    <lineage>
        <taxon>Bacteria</taxon>
        <taxon>Bacillati</taxon>
        <taxon>Bacillota</taxon>
        <taxon>Bacilli</taxon>
        <taxon>Lactobacillales</taxon>
        <taxon>Lactobacillaceae</taxon>
        <taxon>Companilactobacillus</taxon>
    </lineage>
</organism>
<dbReference type="InterPro" id="IPR051534">
    <property type="entry name" value="CBASS_pafABC_assoc_protein"/>
</dbReference>
<reference evidence="1 2" key="1">
    <citation type="journal article" date="2015" name="Genome Announc.">
        <title>Expanding the biotechnology potential of lactobacilli through comparative genomics of 213 strains and associated genera.</title>
        <authorList>
            <person name="Sun Z."/>
            <person name="Harris H.M."/>
            <person name="McCann A."/>
            <person name="Guo C."/>
            <person name="Argimon S."/>
            <person name="Zhang W."/>
            <person name="Yang X."/>
            <person name="Jeffery I.B."/>
            <person name="Cooney J.C."/>
            <person name="Kagawa T.F."/>
            <person name="Liu W."/>
            <person name="Song Y."/>
            <person name="Salvetti E."/>
            <person name="Wrobel A."/>
            <person name="Rasinkangas P."/>
            <person name="Parkhill J."/>
            <person name="Rea M.C."/>
            <person name="O'Sullivan O."/>
            <person name="Ritari J."/>
            <person name="Douillard F.P."/>
            <person name="Paul Ross R."/>
            <person name="Yang R."/>
            <person name="Briner A.E."/>
            <person name="Felis G.E."/>
            <person name="de Vos W.M."/>
            <person name="Barrangou R."/>
            <person name="Klaenhammer T.R."/>
            <person name="Caufield P.W."/>
            <person name="Cui Y."/>
            <person name="Zhang H."/>
            <person name="O'Toole P.W."/>
        </authorList>
    </citation>
    <scope>NUCLEOTIDE SEQUENCE [LARGE SCALE GENOMIC DNA]</scope>
    <source>
        <strain evidence="1 2">DSM 16982</strain>
    </source>
</reference>
<evidence type="ECO:0000313" key="2">
    <source>
        <dbReference type="Proteomes" id="UP000051302"/>
    </source>
</evidence>
<dbReference type="EMBL" id="AZFV01000006">
    <property type="protein sequence ID" value="KRM17827.1"/>
    <property type="molecule type" value="Genomic_DNA"/>
</dbReference>
<gene>
    <name evidence="1" type="ORF">FD31_GL002347</name>
</gene>
<sequence>MSVNDRVASMFIRMIQGETLYLKDEETRYDVKGRTIERYIKSIREYIEDSDVNLNFVTKTNPPRYCITKNTDIPFEEILALLKIVIGTRSFNKAEFAQLRNRLLSQLSKEDRNKAIQLTNSTVAKYVPVESKYNLLGRINDFSNYINDHLTIDYKYHSSSGLVRQGLALPISIYFDTFYFYVVMYNEESNQSFPYRLDRFEEYAASKADKIKMPRQLKKDDGSERNNTYLLSYGNKVNFEFYYSGYPQTALDRLPDSKIKQTLDNEVLIEGNAYTQGLVLWIMSQGSRVRVKSPVSLVNAVKDELEKTLRYYE</sequence>
<evidence type="ECO:0000313" key="1">
    <source>
        <dbReference type="EMBL" id="KRM17827.1"/>
    </source>
</evidence>
<dbReference type="STRING" id="1423774.FD31_GL002347"/>
<dbReference type="PATRIC" id="fig|1423774.3.peg.2438"/>
<protein>
    <submittedName>
        <fullName evidence="1">Uncharacterized protein</fullName>
    </submittedName>
</protein>
<dbReference type="PANTHER" id="PTHR34580:SF1">
    <property type="entry name" value="PROTEIN PAFC"/>
    <property type="match status" value="1"/>
</dbReference>
<dbReference type="PANTHER" id="PTHR34580">
    <property type="match status" value="1"/>
</dbReference>
<accession>A0A0R1WRU4</accession>
<dbReference type="AlphaFoldDB" id="A0A0R1WRU4"/>
<dbReference type="Proteomes" id="UP000051302">
    <property type="component" value="Unassembled WGS sequence"/>
</dbReference>